<dbReference type="AlphaFoldDB" id="A0A495LZC7"/>
<comment type="caution">
    <text evidence="1">The sequence shown here is derived from an EMBL/GenBank/DDBJ whole genome shotgun (WGS) entry which is preliminary data.</text>
</comment>
<organism evidence="1 2">
    <name type="scientific">Flavobacterium endophyticum</name>
    <dbReference type="NCBI Taxonomy" id="1540163"/>
    <lineage>
        <taxon>Bacteria</taxon>
        <taxon>Pseudomonadati</taxon>
        <taxon>Bacteroidota</taxon>
        <taxon>Flavobacteriia</taxon>
        <taxon>Flavobacteriales</taxon>
        <taxon>Flavobacteriaceae</taxon>
        <taxon>Flavobacterium</taxon>
    </lineage>
</organism>
<dbReference type="GO" id="GO:0008233">
    <property type="term" value="F:peptidase activity"/>
    <property type="evidence" value="ECO:0007669"/>
    <property type="project" value="UniProtKB-KW"/>
</dbReference>
<dbReference type="Gene3D" id="2.30.42.10">
    <property type="match status" value="1"/>
</dbReference>
<proteinExistence type="predicted"/>
<dbReference type="Proteomes" id="UP000277579">
    <property type="component" value="Unassembled WGS sequence"/>
</dbReference>
<gene>
    <name evidence="1" type="ORF">CLV94_2985</name>
</gene>
<reference evidence="1 2" key="1">
    <citation type="submission" date="2018-10" db="EMBL/GenBank/DDBJ databases">
        <title>Genomic Encyclopedia of Archaeal and Bacterial Type Strains, Phase II (KMG-II): from individual species to whole genera.</title>
        <authorList>
            <person name="Goeker M."/>
        </authorList>
    </citation>
    <scope>NUCLEOTIDE SEQUENCE [LARGE SCALE GENOMIC DNA]</scope>
    <source>
        <strain evidence="1 2">DSM 29537</strain>
    </source>
</reference>
<dbReference type="Gene3D" id="2.40.70.10">
    <property type="entry name" value="Acid Proteases"/>
    <property type="match status" value="2"/>
</dbReference>
<dbReference type="RefSeq" id="WP_121377274.1">
    <property type="nucleotide sequence ID" value="NZ_RBLC01000005.1"/>
</dbReference>
<dbReference type="OrthoDB" id="5580718at2"/>
<keyword evidence="1" id="KW-0645">Protease</keyword>
<name>A0A495LZC7_9FLAO</name>
<dbReference type="EMBL" id="RBLC01000005">
    <property type="protein sequence ID" value="RKS19034.1"/>
    <property type="molecule type" value="Genomic_DNA"/>
</dbReference>
<accession>A0A495LZC7</accession>
<dbReference type="CDD" id="cd05483">
    <property type="entry name" value="retropepsin_like_bacteria"/>
    <property type="match status" value="1"/>
</dbReference>
<dbReference type="GO" id="GO:0006508">
    <property type="term" value="P:proteolysis"/>
    <property type="evidence" value="ECO:0007669"/>
    <property type="project" value="UniProtKB-KW"/>
</dbReference>
<evidence type="ECO:0000313" key="2">
    <source>
        <dbReference type="Proteomes" id="UP000277579"/>
    </source>
</evidence>
<dbReference type="InterPro" id="IPR036034">
    <property type="entry name" value="PDZ_sf"/>
</dbReference>
<dbReference type="InterPro" id="IPR034122">
    <property type="entry name" value="Retropepsin-like_bacterial"/>
</dbReference>
<keyword evidence="1" id="KW-0378">Hydrolase</keyword>
<dbReference type="SUPFAM" id="SSF50156">
    <property type="entry name" value="PDZ domain-like"/>
    <property type="match status" value="1"/>
</dbReference>
<dbReference type="SUPFAM" id="SSF50630">
    <property type="entry name" value="Acid proteases"/>
    <property type="match status" value="1"/>
</dbReference>
<keyword evidence="2" id="KW-1185">Reference proteome</keyword>
<protein>
    <submittedName>
        <fullName evidence="1">Aspartyl protease</fullName>
    </submittedName>
</protein>
<dbReference type="InterPro" id="IPR021109">
    <property type="entry name" value="Peptidase_aspartic_dom_sf"/>
</dbReference>
<evidence type="ECO:0000313" key="1">
    <source>
        <dbReference type="EMBL" id="RKS19034.1"/>
    </source>
</evidence>
<dbReference type="Pfam" id="PF13650">
    <property type="entry name" value="Asp_protease_2"/>
    <property type="match status" value="1"/>
</dbReference>
<sequence length="403" mass="45061">MMKRLALFLFTTIAFAQSKQEIKEGKIRRDKYLFTVEANPKKFNATVKFDYVYDELLIPVTINGKTYNFLFDTGAVTILSPELVAELGLKPVTSNKLIDAAGVQTEAPIFMLDNLSVSGVTFSKVGCASMSLDSFSTVFCSKIHGVFGTNMMRLGNWKINYDSHTIDFSTDKIKPGFEYNTVDFEPNFSGSPIVHLITGGIRFPALIDTGNNKYIDLPDTVYKQSRLPKTAISRKSHGRASFSLSGNNNQEEIAVLADSLYFGEIALTNQRLGVSPSSQILIGNKFLKQFKEIIISWDKSKIYVPKQTLPLEKEFAFGFTPFIEDGKLVVVEIWEGSEAKNKGMAINDVILKVNEVNMTAMSPELWCEFLGMTKDKESVTVEFQKADGSKTSLQLNRFELLKL</sequence>